<dbReference type="PANTHER" id="PTHR30006">
    <property type="entry name" value="THIAMINE-BINDING PERIPLASMIC PROTEIN-RELATED"/>
    <property type="match status" value="1"/>
</dbReference>
<evidence type="ECO:0000256" key="2">
    <source>
        <dbReference type="ARBA" id="ARBA00022729"/>
    </source>
</evidence>
<evidence type="ECO:0000256" key="1">
    <source>
        <dbReference type="ARBA" id="ARBA00008520"/>
    </source>
</evidence>
<reference evidence="3" key="1">
    <citation type="submission" date="2020-05" db="EMBL/GenBank/DDBJ databases">
        <authorList>
            <person name="Chiriac C."/>
            <person name="Salcher M."/>
            <person name="Ghai R."/>
            <person name="Kavagutti S V."/>
        </authorList>
    </citation>
    <scope>NUCLEOTIDE SEQUENCE</scope>
</reference>
<name>A0A6J7FRM0_9ZZZZ</name>
<organism evidence="3">
    <name type="scientific">freshwater metagenome</name>
    <dbReference type="NCBI Taxonomy" id="449393"/>
    <lineage>
        <taxon>unclassified sequences</taxon>
        <taxon>metagenomes</taxon>
        <taxon>ecological metagenomes</taxon>
    </lineage>
</organism>
<sequence length="336" mass="36046">MKIGRNRLAPLVLALSAVLALGACASENPGSTSGETITIYSGRSEDLIAGLLETFTTETGIGVEVRYGDSAELAAQILEEGDNIRADVFFSQDAGALGALGNEGVLKALPSETLELVPPEYRSDAGVWVGVSGRGRVMAFDPEKVSELPKSYMDLTRPEWKGRIGIAPSNASFQAFVTAIRVLDGDEAASSFLDGMKLNAVLFEKNSQILQAVEDGVIELGLINHYYWFELAEETGVTDMRSEVAWFQAGDPGNLINVAGVGVLSDNPAANEFAKWLLGETAQKYFVEKTAEYSLIGLDPMYGIKPITEIEAPVFDLSDLATLSETLELIRKAGLL</sequence>
<dbReference type="AlphaFoldDB" id="A0A6J7FRM0"/>
<dbReference type="EMBL" id="CAFBML010000017">
    <property type="protein sequence ID" value="CAB4898111.1"/>
    <property type="molecule type" value="Genomic_DNA"/>
</dbReference>
<proteinExistence type="inferred from homology"/>
<dbReference type="PIRSF" id="PIRSF002825">
    <property type="entry name" value="CfbpA"/>
    <property type="match status" value="1"/>
</dbReference>
<dbReference type="GO" id="GO:0030288">
    <property type="term" value="C:outer membrane-bounded periplasmic space"/>
    <property type="evidence" value="ECO:0007669"/>
    <property type="project" value="TreeGrafter"/>
</dbReference>
<keyword evidence="2" id="KW-0732">Signal</keyword>
<comment type="similarity">
    <text evidence="1">Belongs to the bacterial solute-binding protein 1 family.</text>
</comment>
<accession>A0A6J7FRM0</accession>
<protein>
    <submittedName>
        <fullName evidence="3">Unannotated protein</fullName>
    </submittedName>
</protein>
<dbReference type="Pfam" id="PF13343">
    <property type="entry name" value="SBP_bac_6"/>
    <property type="match status" value="1"/>
</dbReference>
<dbReference type="CDD" id="cd13543">
    <property type="entry name" value="PBP2_Fbp"/>
    <property type="match status" value="1"/>
</dbReference>
<evidence type="ECO:0000313" key="3">
    <source>
        <dbReference type="EMBL" id="CAB4898111.1"/>
    </source>
</evidence>
<dbReference type="InterPro" id="IPR026045">
    <property type="entry name" value="Ferric-bd"/>
</dbReference>
<dbReference type="Gene3D" id="3.40.190.10">
    <property type="entry name" value="Periplasmic binding protein-like II"/>
    <property type="match status" value="2"/>
</dbReference>
<gene>
    <name evidence="3" type="ORF">UFOPK3592_00314</name>
</gene>
<dbReference type="SUPFAM" id="SSF53850">
    <property type="entry name" value="Periplasmic binding protein-like II"/>
    <property type="match status" value="1"/>
</dbReference>
<dbReference type="PANTHER" id="PTHR30006:SF15">
    <property type="entry name" value="IRON-UTILIZATION PERIPLASMIC PROTEIN"/>
    <property type="match status" value="1"/>
</dbReference>
<dbReference type="PROSITE" id="PS51257">
    <property type="entry name" value="PROKAR_LIPOPROTEIN"/>
    <property type="match status" value="1"/>
</dbReference>